<evidence type="ECO:0000313" key="2">
    <source>
        <dbReference type="EMBL" id="KAJ8298611.1"/>
    </source>
</evidence>
<feature type="transmembrane region" description="Helical" evidence="1">
    <location>
        <begin position="285"/>
        <end position="307"/>
    </location>
</feature>
<evidence type="ECO:0000313" key="3">
    <source>
        <dbReference type="Proteomes" id="UP001217089"/>
    </source>
</evidence>
<organism evidence="2 3">
    <name type="scientific">Tegillarca granosa</name>
    <name type="common">Malaysian cockle</name>
    <name type="synonym">Anadara granosa</name>
    <dbReference type="NCBI Taxonomy" id="220873"/>
    <lineage>
        <taxon>Eukaryota</taxon>
        <taxon>Metazoa</taxon>
        <taxon>Spiralia</taxon>
        <taxon>Lophotrochozoa</taxon>
        <taxon>Mollusca</taxon>
        <taxon>Bivalvia</taxon>
        <taxon>Autobranchia</taxon>
        <taxon>Pteriomorphia</taxon>
        <taxon>Arcoida</taxon>
        <taxon>Arcoidea</taxon>
        <taxon>Arcidae</taxon>
        <taxon>Tegillarca</taxon>
    </lineage>
</organism>
<sequence length="369" mass="43678">MKGSYVEASVDDLKRSKLDKLPEYLRDTMDWFMGKGRRKDKDSPTPPTQEEYKQYLEDQCLKERLIDADFYKLVALPHSLDYNEWCATHTISFFNHVNLMYGVISEFCTQEGCSSMSGPGNVQYYWYDEKGKKYKYTAGQYVDYVTTYIQKMISDETLFPTKYGQVFPNSFESIVKKIHKFLFQVLAHIYHAHYKELVMLSIHGHLNTLFTHFMVFNIQFDLIDDKDSDTLNDLRKLKVECLDYSYVDIVFDCYVWNYRRLVLIQDCVKEKCYSKMEVEAFCPVLLLHILKLLITLLYKVYNIAFFFSKYKYFKHIIYIYQNITQIMCLPIIFPLLILEDFSDIVSLIDGHGPEYDGIVLNILLNEISQ</sequence>
<name>A0ABQ9DZE7_TEGGR</name>
<feature type="transmembrane region" description="Helical" evidence="1">
    <location>
        <begin position="319"/>
        <end position="337"/>
    </location>
</feature>
<keyword evidence="1" id="KW-0472">Membrane</keyword>
<dbReference type="SMART" id="SM01388">
    <property type="entry name" value="Mob1_phocein"/>
    <property type="match status" value="1"/>
</dbReference>
<dbReference type="SUPFAM" id="SSF101152">
    <property type="entry name" value="Mob1/phocein"/>
    <property type="match status" value="1"/>
</dbReference>
<dbReference type="Pfam" id="PF03637">
    <property type="entry name" value="Mob1_phocein"/>
    <property type="match status" value="1"/>
</dbReference>
<dbReference type="EMBL" id="JARBDR010000921">
    <property type="protein sequence ID" value="KAJ8298611.1"/>
    <property type="molecule type" value="Genomic_DNA"/>
</dbReference>
<keyword evidence="1" id="KW-1133">Transmembrane helix</keyword>
<keyword evidence="1" id="KW-0812">Transmembrane</keyword>
<accession>A0ABQ9DZE7</accession>
<dbReference type="PANTHER" id="PTHR22599">
    <property type="entry name" value="MPS ONE BINDER KINASE ACTIVATOR-LIKE MOB"/>
    <property type="match status" value="1"/>
</dbReference>
<gene>
    <name evidence="2" type="ORF">KUTeg_022671</name>
</gene>
<evidence type="ECO:0000256" key="1">
    <source>
        <dbReference type="SAM" id="Phobius"/>
    </source>
</evidence>
<dbReference type="InterPro" id="IPR036703">
    <property type="entry name" value="MOB_kinase_act_sf"/>
</dbReference>
<dbReference type="InterPro" id="IPR005301">
    <property type="entry name" value="MOB_kinase_act_fam"/>
</dbReference>
<reference evidence="2 3" key="1">
    <citation type="submission" date="2022-12" db="EMBL/GenBank/DDBJ databases">
        <title>Chromosome-level genome of Tegillarca granosa.</title>
        <authorList>
            <person name="Kim J."/>
        </authorList>
    </citation>
    <scope>NUCLEOTIDE SEQUENCE [LARGE SCALE GENOMIC DNA]</scope>
    <source>
        <strain evidence="2">Teg-2019</strain>
        <tissue evidence="2">Adductor muscle</tissue>
    </source>
</reference>
<dbReference type="Gene3D" id="1.20.140.30">
    <property type="entry name" value="MOB kinase activator"/>
    <property type="match status" value="1"/>
</dbReference>
<dbReference type="Proteomes" id="UP001217089">
    <property type="component" value="Unassembled WGS sequence"/>
</dbReference>
<protein>
    <recommendedName>
        <fullName evidence="4">MOB kinase activator-like 2</fullName>
    </recommendedName>
</protein>
<comment type="caution">
    <text evidence="2">The sequence shown here is derived from an EMBL/GenBank/DDBJ whole genome shotgun (WGS) entry which is preliminary data.</text>
</comment>
<proteinExistence type="predicted"/>
<evidence type="ECO:0008006" key="4">
    <source>
        <dbReference type="Google" id="ProtNLM"/>
    </source>
</evidence>
<keyword evidence="3" id="KW-1185">Reference proteome</keyword>